<dbReference type="InterPro" id="IPR002220">
    <property type="entry name" value="DapA-like"/>
</dbReference>
<dbReference type="PANTHER" id="PTHR42849:SF1">
    <property type="entry name" value="N-ACETYLNEURAMINATE LYASE"/>
    <property type="match status" value="1"/>
</dbReference>
<dbReference type="SMART" id="SM01130">
    <property type="entry name" value="DHDPS"/>
    <property type="match status" value="1"/>
</dbReference>
<dbReference type="Gene3D" id="3.20.20.70">
    <property type="entry name" value="Aldolase class I"/>
    <property type="match status" value="1"/>
</dbReference>
<feature type="binding site" evidence="5">
    <location>
        <position position="45"/>
    </location>
    <ligand>
        <name>pyruvate</name>
        <dbReference type="ChEBI" id="CHEBI:15361"/>
    </ligand>
</feature>
<proteinExistence type="inferred from homology"/>
<dbReference type="Pfam" id="PF00701">
    <property type="entry name" value="DHDPS"/>
    <property type="match status" value="1"/>
</dbReference>
<dbReference type="InterPro" id="IPR020625">
    <property type="entry name" value="Schiff_base-form_aldolases_AS"/>
</dbReference>
<dbReference type="NCBIfam" id="NF003164">
    <property type="entry name" value="PRK04147.1"/>
    <property type="match status" value="1"/>
</dbReference>
<keyword evidence="1 3" id="KW-0456">Lyase</keyword>
<gene>
    <name evidence="6" type="ORF">SAMN05660472_01067</name>
</gene>
<dbReference type="Proteomes" id="UP000198718">
    <property type="component" value="Unassembled WGS sequence"/>
</dbReference>
<dbReference type="GO" id="GO:0019262">
    <property type="term" value="P:N-acetylneuraminate catabolic process"/>
    <property type="evidence" value="ECO:0007669"/>
    <property type="project" value="TreeGrafter"/>
</dbReference>
<evidence type="ECO:0000256" key="2">
    <source>
        <dbReference type="ARBA" id="ARBA00023270"/>
    </source>
</evidence>
<protein>
    <submittedName>
        <fullName evidence="6">N-acetylneuraminate lyase</fullName>
    </submittedName>
</protein>
<accession>A0A1G9A5I2</accession>
<evidence type="ECO:0000256" key="1">
    <source>
        <dbReference type="ARBA" id="ARBA00023239"/>
    </source>
</evidence>
<dbReference type="SUPFAM" id="SSF51569">
    <property type="entry name" value="Aldolase"/>
    <property type="match status" value="1"/>
</dbReference>
<dbReference type="PROSITE" id="PS00666">
    <property type="entry name" value="DHDPS_2"/>
    <property type="match status" value="1"/>
</dbReference>
<feature type="active site" description="Proton donor/acceptor" evidence="4">
    <location>
        <position position="133"/>
    </location>
</feature>
<name>A0A1G9A5I2_9FIRM</name>
<evidence type="ECO:0000256" key="3">
    <source>
        <dbReference type="PIRNR" id="PIRNR001365"/>
    </source>
</evidence>
<evidence type="ECO:0000313" key="7">
    <source>
        <dbReference type="Proteomes" id="UP000198718"/>
    </source>
</evidence>
<dbReference type="PRINTS" id="PR00146">
    <property type="entry name" value="DHPICSNTHASE"/>
</dbReference>
<dbReference type="PANTHER" id="PTHR42849">
    <property type="entry name" value="N-ACETYLNEURAMINATE LYASE"/>
    <property type="match status" value="1"/>
</dbReference>
<dbReference type="STRING" id="393762.SAMN05660472_01067"/>
<organism evidence="6 7">
    <name type="scientific">Natronincola ferrireducens</name>
    <dbReference type="NCBI Taxonomy" id="393762"/>
    <lineage>
        <taxon>Bacteria</taxon>
        <taxon>Bacillati</taxon>
        <taxon>Bacillota</taxon>
        <taxon>Clostridia</taxon>
        <taxon>Peptostreptococcales</taxon>
        <taxon>Natronincolaceae</taxon>
        <taxon>Natronincola</taxon>
    </lineage>
</organism>
<evidence type="ECO:0000313" key="6">
    <source>
        <dbReference type="EMBL" id="SDK22639.1"/>
    </source>
</evidence>
<dbReference type="GO" id="GO:0008747">
    <property type="term" value="F:N-acetylneuraminate lyase activity"/>
    <property type="evidence" value="ECO:0007669"/>
    <property type="project" value="TreeGrafter"/>
</dbReference>
<feature type="binding site" evidence="5">
    <location>
        <position position="202"/>
    </location>
    <ligand>
        <name>pyruvate</name>
        <dbReference type="ChEBI" id="CHEBI:15361"/>
    </ligand>
</feature>
<comment type="similarity">
    <text evidence="3">Belongs to the DapA family.</text>
</comment>
<dbReference type="PIRSF" id="PIRSF001365">
    <property type="entry name" value="DHDPS"/>
    <property type="match status" value="1"/>
</dbReference>
<dbReference type="GO" id="GO:0005829">
    <property type="term" value="C:cytosol"/>
    <property type="evidence" value="ECO:0007669"/>
    <property type="project" value="TreeGrafter"/>
</dbReference>
<dbReference type="EMBL" id="FNFP01000001">
    <property type="protein sequence ID" value="SDK22639.1"/>
    <property type="molecule type" value="Genomic_DNA"/>
</dbReference>
<feature type="active site" description="Schiff-base intermediate with substrate" evidence="4">
    <location>
        <position position="161"/>
    </location>
</feature>
<dbReference type="RefSeq" id="WP_208974663.1">
    <property type="nucleotide sequence ID" value="NZ_FNFP01000001.1"/>
</dbReference>
<evidence type="ECO:0000256" key="5">
    <source>
        <dbReference type="PIRSR" id="PIRSR001365-2"/>
    </source>
</evidence>
<sequence>MKGIFTALITPFHGDGKINEKGLRQVVRHNIDKMGVHGLYVGGSTGENFLLSKETKKEIFSIVKEEVGTQVKLIAQIGSLNIEEAIELGKYATDLGYDALSSVTPYYYKFSFNEIKNYYLQLIEATGNKMIIYSIPVLTGVNFSLGEFDQILNLPNVIGVKFTDSDFVKLERLKRLYPEKTFLFGFDEIMLAGCVFNADGAIGSTYNVMGDKAVAIYNLVQEEKIKEAMEIQSNMNQVIEVMIQHGVYQSIKEILKLKGIDGGHMKFPFSELSGEGKEEVKKIMELI</sequence>
<keyword evidence="7" id="KW-1185">Reference proteome</keyword>
<dbReference type="AlphaFoldDB" id="A0A1G9A5I2"/>
<dbReference type="InterPro" id="IPR013785">
    <property type="entry name" value="Aldolase_TIM"/>
</dbReference>
<reference evidence="6 7" key="1">
    <citation type="submission" date="2016-10" db="EMBL/GenBank/DDBJ databases">
        <authorList>
            <person name="de Groot N.N."/>
        </authorList>
    </citation>
    <scope>NUCLEOTIDE SEQUENCE [LARGE SCALE GENOMIC DNA]</scope>
    <source>
        <strain evidence="6 7">DSM 18346</strain>
    </source>
</reference>
<keyword evidence="2" id="KW-0704">Schiff base</keyword>
<evidence type="ECO:0000256" key="4">
    <source>
        <dbReference type="PIRSR" id="PIRSR001365-1"/>
    </source>
</evidence>